<name>A0ACC3NGW0_9PEZI</name>
<keyword evidence="2" id="KW-1185">Reference proteome</keyword>
<dbReference type="EMBL" id="JAUTXU010000041">
    <property type="protein sequence ID" value="KAK3716622.1"/>
    <property type="molecule type" value="Genomic_DNA"/>
</dbReference>
<comment type="caution">
    <text evidence="1">The sequence shown here is derived from an EMBL/GenBank/DDBJ whole genome shotgun (WGS) entry which is preliminary data.</text>
</comment>
<dbReference type="Proteomes" id="UP001281147">
    <property type="component" value="Unassembled WGS sequence"/>
</dbReference>
<evidence type="ECO:0000313" key="1">
    <source>
        <dbReference type="EMBL" id="KAK3716622.1"/>
    </source>
</evidence>
<evidence type="ECO:0000313" key="2">
    <source>
        <dbReference type="Proteomes" id="UP001281147"/>
    </source>
</evidence>
<accession>A0ACC3NGW0</accession>
<proteinExistence type="predicted"/>
<sequence>MFSGLPFIGSVLDLNKHPTGYFWFQFTEWGREHGPIYQYKAFGKTNVVIATEKISNDLLRERGDIYSSRENLPMASQLLSDNKKALFLPYGDEWRRVRKLQHHVTQVNAAKSYQPLQMHASARMLQDLIQDPSQYTLLFQRYASALILRLTYGINIETGNEDIVRLMYANQHNVERVSTPGKYLVDVLPILMYLPTWMAPFKQEAAAHRKREVSLFSRLVDDVQKDIEKGKAGPSFTRTWLENKEKYALSDLQGTYVLGGLYSAAASTTASLAMSFVLMMVLNPDWLAKLQAELDSVVGEHRLPEFDDLPRLPILRAVVKEVARMRPVTAGGISHKTTQDDVYNGYFIPKGSIVHANQWAIHYDPELYPQPETFNPDRWLRSEFPTFREPLSQYPNMNNFSVFGFGRRLCPGAHIAERSIYIIASRIAWACNISKAKDPSTGREITPPEYDYVKALNTEPHRFPFELTTRSPERREVVNRAAQEATEELRRTTVVA</sequence>
<reference evidence="1" key="1">
    <citation type="submission" date="2023-07" db="EMBL/GenBank/DDBJ databases">
        <title>Black Yeasts Isolated from many extreme environments.</title>
        <authorList>
            <person name="Coleine C."/>
            <person name="Stajich J.E."/>
            <person name="Selbmann L."/>
        </authorList>
    </citation>
    <scope>NUCLEOTIDE SEQUENCE</scope>
    <source>
        <strain evidence="1">CCFEE 5714</strain>
    </source>
</reference>
<organism evidence="1 2">
    <name type="scientific">Vermiconidia calcicola</name>
    <dbReference type="NCBI Taxonomy" id="1690605"/>
    <lineage>
        <taxon>Eukaryota</taxon>
        <taxon>Fungi</taxon>
        <taxon>Dikarya</taxon>
        <taxon>Ascomycota</taxon>
        <taxon>Pezizomycotina</taxon>
        <taxon>Dothideomycetes</taxon>
        <taxon>Dothideomycetidae</taxon>
        <taxon>Mycosphaerellales</taxon>
        <taxon>Extremaceae</taxon>
        <taxon>Vermiconidia</taxon>
    </lineage>
</organism>
<gene>
    <name evidence="1" type="ORF">LTR37_006252</name>
</gene>
<protein>
    <submittedName>
        <fullName evidence="1">Uncharacterized protein</fullName>
    </submittedName>
</protein>